<sequence length="140" mass="14955">MQRTFYSRFAFAVFFAISLLGATPGHAQLAYTPVARNTEASSTADPEDEKPAAKPTYKLIHGVIQGEQGVLPGATVWLQGSKTIAVTNAEGEFELRVPSDAKVVRLACGYGGLQEEVVTLAPVQAMGSLYLLRVKGSAKR</sequence>
<evidence type="ECO:0000313" key="3">
    <source>
        <dbReference type="Proteomes" id="UP000606003"/>
    </source>
</evidence>
<dbReference type="EMBL" id="JACXAC010000002">
    <property type="protein sequence ID" value="MBD2721468.1"/>
    <property type="molecule type" value="Genomic_DNA"/>
</dbReference>
<accession>A0ABR8JRA2</accession>
<evidence type="ECO:0000313" key="2">
    <source>
        <dbReference type="EMBL" id="MBD2721468.1"/>
    </source>
</evidence>
<keyword evidence="1" id="KW-0732">Signal</keyword>
<dbReference type="Proteomes" id="UP000606003">
    <property type="component" value="Unassembled WGS sequence"/>
</dbReference>
<dbReference type="RefSeq" id="WP_190922752.1">
    <property type="nucleotide sequence ID" value="NZ_JACXAC010000002.1"/>
</dbReference>
<organism evidence="2 3">
    <name type="scientific">Hymenobacter armeniacus</name>
    <dbReference type="NCBI Taxonomy" id="2771358"/>
    <lineage>
        <taxon>Bacteria</taxon>
        <taxon>Pseudomonadati</taxon>
        <taxon>Bacteroidota</taxon>
        <taxon>Cytophagia</taxon>
        <taxon>Cytophagales</taxon>
        <taxon>Hymenobacteraceae</taxon>
        <taxon>Hymenobacter</taxon>
    </lineage>
</organism>
<dbReference type="InterPro" id="IPR008969">
    <property type="entry name" value="CarboxyPept-like_regulatory"/>
</dbReference>
<protein>
    <submittedName>
        <fullName evidence="2">Carboxypeptidase-like regulatory domain-containing protein</fullName>
    </submittedName>
</protein>
<feature type="signal peptide" evidence="1">
    <location>
        <begin position="1"/>
        <end position="27"/>
    </location>
</feature>
<dbReference type="SUPFAM" id="SSF49464">
    <property type="entry name" value="Carboxypeptidase regulatory domain-like"/>
    <property type="match status" value="1"/>
</dbReference>
<name>A0ABR8JRA2_9BACT</name>
<gene>
    <name evidence="2" type="ORF">IC234_04955</name>
</gene>
<keyword evidence="3" id="KW-1185">Reference proteome</keyword>
<proteinExistence type="predicted"/>
<comment type="caution">
    <text evidence="2">The sequence shown here is derived from an EMBL/GenBank/DDBJ whole genome shotgun (WGS) entry which is preliminary data.</text>
</comment>
<evidence type="ECO:0000256" key="1">
    <source>
        <dbReference type="SAM" id="SignalP"/>
    </source>
</evidence>
<reference evidence="2 3" key="1">
    <citation type="submission" date="2020-09" db="EMBL/GenBank/DDBJ databases">
        <authorList>
            <person name="Kim M.K."/>
        </authorList>
    </citation>
    <scope>NUCLEOTIDE SEQUENCE [LARGE SCALE GENOMIC DNA]</scope>
    <source>
        <strain evidence="2 3">BT189</strain>
    </source>
</reference>
<feature type="chain" id="PRO_5046541593" evidence="1">
    <location>
        <begin position="28"/>
        <end position="140"/>
    </location>
</feature>